<comment type="similarity">
    <text evidence="1">Belongs to the KRI1 family.</text>
</comment>
<organism evidence="5 6">
    <name type="scientific">Neolecta irregularis (strain DAH-3)</name>
    <dbReference type="NCBI Taxonomy" id="1198029"/>
    <lineage>
        <taxon>Eukaryota</taxon>
        <taxon>Fungi</taxon>
        <taxon>Dikarya</taxon>
        <taxon>Ascomycota</taxon>
        <taxon>Taphrinomycotina</taxon>
        <taxon>Neolectales</taxon>
        <taxon>Neolectaceae</taxon>
        <taxon>Neolecta</taxon>
    </lineage>
</organism>
<evidence type="ECO:0000259" key="4">
    <source>
        <dbReference type="Pfam" id="PF12936"/>
    </source>
</evidence>
<accession>A0A1U7LR77</accession>
<dbReference type="Proteomes" id="UP000186594">
    <property type="component" value="Unassembled WGS sequence"/>
</dbReference>
<dbReference type="PANTHER" id="PTHR14490:SF5">
    <property type="entry name" value="PROTEIN KRI1 HOMOLOG"/>
    <property type="match status" value="1"/>
</dbReference>
<proteinExistence type="inferred from homology"/>
<evidence type="ECO:0000313" key="6">
    <source>
        <dbReference type="Proteomes" id="UP000186594"/>
    </source>
</evidence>
<evidence type="ECO:0000313" key="5">
    <source>
        <dbReference type="EMBL" id="OLL25052.1"/>
    </source>
</evidence>
<protein>
    <submittedName>
        <fullName evidence="5">Protein kri1</fullName>
    </submittedName>
</protein>
<evidence type="ECO:0000256" key="2">
    <source>
        <dbReference type="SAM" id="Coils"/>
    </source>
</evidence>
<dbReference type="GO" id="GO:0005730">
    <property type="term" value="C:nucleolus"/>
    <property type="evidence" value="ECO:0007669"/>
    <property type="project" value="TreeGrafter"/>
</dbReference>
<dbReference type="InterPro" id="IPR024626">
    <property type="entry name" value="Kri1-like_C"/>
</dbReference>
<evidence type="ECO:0000256" key="1">
    <source>
        <dbReference type="ARBA" id="ARBA00007473"/>
    </source>
</evidence>
<feature type="region of interest" description="Disordered" evidence="3">
    <location>
        <begin position="1"/>
        <end position="20"/>
    </location>
</feature>
<dbReference type="InterPro" id="IPR018034">
    <property type="entry name" value="Kri1"/>
</dbReference>
<evidence type="ECO:0000256" key="3">
    <source>
        <dbReference type="SAM" id="MobiDB-lite"/>
    </source>
</evidence>
<reference evidence="5 6" key="1">
    <citation type="submission" date="2016-04" db="EMBL/GenBank/DDBJ databases">
        <title>Evolutionary innovation and constraint leading to complex multicellularity in the Ascomycota.</title>
        <authorList>
            <person name="Cisse O."/>
            <person name="Nguyen A."/>
            <person name="Hewitt D.A."/>
            <person name="Jedd G."/>
            <person name="Stajich J.E."/>
        </authorList>
    </citation>
    <scope>NUCLEOTIDE SEQUENCE [LARGE SCALE GENOMIC DNA]</scope>
    <source>
        <strain evidence="5 6">DAH-3</strain>
    </source>
</reference>
<feature type="compositionally biased region" description="Basic residues" evidence="3">
    <location>
        <begin position="1"/>
        <end position="11"/>
    </location>
</feature>
<dbReference type="PANTHER" id="PTHR14490">
    <property type="entry name" value="ZINC FINGER, ZZ TYPE"/>
    <property type="match status" value="1"/>
</dbReference>
<dbReference type="Pfam" id="PF12936">
    <property type="entry name" value="Kri1_C"/>
    <property type="match status" value="1"/>
</dbReference>
<dbReference type="GO" id="GO:0030686">
    <property type="term" value="C:90S preribosome"/>
    <property type="evidence" value="ECO:0007669"/>
    <property type="project" value="TreeGrafter"/>
</dbReference>
<name>A0A1U7LR77_NEOID</name>
<sequence length="496" mass="58539">MPRKKSTAKKTIHAEEGNRKKLAEDLESDIGDVITINESYASKFEYNKKRDELSRLQEKYGGNAQDGSSSSSGEEDSDGELITPAVDAALFKTLKMIREKDPGIYKADKDFFKQTELDVKRNARKEKPIRLKDYHRQRLLDGDIDIDVEEEIQTHEMEQEELRRDVINAFHESDEVNDDDLLVPRKKSSLEKTEEEDSYKRFLAEHAGSIAPKDDNEKFLLDFLTNKAWIDKENKTVPSYDQIVSELIDEEEFDEKADIFETNYNFRFEQSTEITSHARDVPTVRRTDNKRKEKRKEVKERKVKEKKEDLSRFKKLKREEIKERLKKIAVGGGVSGITENDLEEEFDPAVWDKRMSGIFNDEYYDTREKMPKWDDDIDISDITKTNVQESSTQRPKKQKLDSFIDEKFNINYEDVVNGQATRFRYRECTPTTFGLTVDDILNATEKELNEYVGIKKYQPYRNEESRKRDKKKFGKKQRLREWRKSVEERLKMEKEM</sequence>
<dbReference type="Pfam" id="PF05178">
    <property type="entry name" value="Kri1"/>
    <property type="match status" value="1"/>
</dbReference>
<feature type="domain" description="Kri1-like C-terminal" evidence="4">
    <location>
        <begin position="399"/>
        <end position="485"/>
    </location>
</feature>
<feature type="region of interest" description="Disordered" evidence="3">
    <location>
        <begin position="55"/>
        <end position="81"/>
    </location>
</feature>
<gene>
    <name evidence="5" type="ORF">NEOLI_003262</name>
</gene>
<dbReference type="OrthoDB" id="10252032at2759"/>
<dbReference type="EMBL" id="LXFE01000514">
    <property type="protein sequence ID" value="OLL25052.1"/>
    <property type="molecule type" value="Genomic_DNA"/>
</dbReference>
<keyword evidence="2" id="KW-0175">Coiled coil</keyword>
<comment type="caution">
    <text evidence="5">The sequence shown here is derived from an EMBL/GenBank/DDBJ whole genome shotgun (WGS) entry which is preliminary data.</text>
</comment>
<keyword evidence="6" id="KW-1185">Reference proteome</keyword>
<dbReference type="OMA" id="FEYVEMP"/>
<feature type="coiled-coil region" evidence="2">
    <location>
        <begin position="289"/>
        <end position="323"/>
    </location>
</feature>
<dbReference type="AlphaFoldDB" id="A0A1U7LR77"/>
<dbReference type="GO" id="GO:0000447">
    <property type="term" value="P:endonucleolytic cleavage in ITS1 to separate SSU-rRNA from 5.8S rRNA and LSU-rRNA from tricistronic rRNA transcript (SSU-rRNA, 5.8S rRNA, LSU-rRNA)"/>
    <property type="evidence" value="ECO:0007669"/>
    <property type="project" value="TreeGrafter"/>
</dbReference>
<dbReference type="STRING" id="1198029.A0A1U7LR77"/>